<dbReference type="SUPFAM" id="SSF50729">
    <property type="entry name" value="PH domain-like"/>
    <property type="match status" value="1"/>
</dbReference>
<dbReference type="GO" id="GO:0006897">
    <property type="term" value="P:endocytosis"/>
    <property type="evidence" value="ECO:0007669"/>
    <property type="project" value="UniProtKB-KW"/>
</dbReference>
<feature type="domain" description="C2" evidence="10">
    <location>
        <begin position="1543"/>
        <end position="1660"/>
    </location>
</feature>
<dbReference type="SMART" id="SM00239">
    <property type="entry name" value="C2"/>
    <property type="match status" value="1"/>
</dbReference>
<dbReference type="Pfam" id="PF00621">
    <property type="entry name" value="RhoGEF"/>
    <property type="match status" value="1"/>
</dbReference>
<dbReference type="InterPro" id="IPR035899">
    <property type="entry name" value="DBL_dom_sf"/>
</dbReference>
<dbReference type="OrthoDB" id="207120at2759"/>
<keyword evidence="2 6" id="KW-0728">SH3 domain</keyword>
<dbReference type="Gene3D" id="1.10.238.10">
    <property type="entry name" value="EF-hand"/>
    <property type="match status" value="2"/>
</dbReference>
<dbReference type="PRINTS" id="PR00452">
    <property type="entry name" value="SH3DOMAIN"/>
</dbReference>
<dbReference type="SMART" id="SM00233">
    <property type="entry name" value="PH"/>
    <property type="match status" value="1"/>
</dbReference>
<comment type="subcellular location">
    <subcellularLocation>
        <location evidence="1">Cytoplasm</location>
    </subcellularLocation>
</comment>
<dbReference type="PANTHER" id="PTHR46006">
    <property type="entry name" value="RHO GUANINE NUCLEOTIDE EXCHANGE FACTOR AT 64C, ISOFORM A"/>
    <property type="match status" value="1"/>
</dbReference>
<dbReference type="InterPro" id="IPR000261">
    <property type="entry name" value="EH_dom"/>
</dbReference>
<dbReference type="CDD" id="cd00160">
    <property type="entry name" value="RhoGEF"/>
    <property type="match status" value="1"/>
</dbReference>
<dbReference type="CTD" id="35378"/>
<dbReference type="CDD" id="cd11840">
    <property type="entry name" value="SH3_Intersectin_5"/>
    <property type="match status" value="1"/>
</dbReference>
<feature type="region of interest" description="Disordered" evidence="7">
    <location>
        <begin position="1071"/>
        <end position="1097"/>
    </location>
</feature>
<keyword evidence="5" id="KW-0106">Calcium</keyword>
<dbReference type="PROSITE" id="PS50003">
    <property type="entry name" value="PH_DOMAIN"/>
    <property type="match status" value="1"/>
</dbReference>
<dbReference type="GeneID" id="117646807"/>
<keyword evidence="4" id="KW-0254">Endocytosis</keyword>
<dbReference type="SUPFAM" id="SSF48065">
    <property type="entry name" value="DBL homology domain (DH-domain)"/>
    <property type="match status" value="1"/>
</dbReference>
<dbReference type="FunFam" id="2.30.30.40:FF:000072">
    <property type="entry name" value="Unconventional Myosin IB"/>
    <property type="match status" value="1"/>
</dbReference>
<dbReference type="PROSITE" id="PS50222">
    <property type="entry name" value="EF_HAND_2"/>
    <property type="match status" value="2"/>
</dbReference>
<dbReference type="Gene3D" id="2.30.30.40">
    <property type="entry name" value="SH3 Domains"/>
    <property type="match status" value="4"/>
</dbReference>
<sequence>MAGVPGGMEAWVVQPRERARYAEQFMSLNPINGIVTGDQAKGFLLQSQLPPAVLGQIWGLADTDADGKMNINEFSIACKLINLKLRGFEIPKVLPPILLQSLTQAVAPAAAPVSAPMQAPMAAPIAAVTAPPIPPLPNMGTLPRMPAAPAQPGVMPMQPGVMPVQPAVMPIQAGAVPITTQPMSMSAPVPQAGVPLMMPGTVPQTAMPMVPGVLPAAVPGAMPQAMPAMPAAPAGMIPGVVPSAPGMTPMPGVTPVSGVTPVAPLDLNKPMAPSLTGTPTSAPGSATGSYSGERMGSVDLGFGYPHIEWAVPHQSKLKYTQLFNTTDRARSGFLSGPQARNIMVSTGVPQRVLASIWGLADMDSDGRLSCEEFVLALHLCDMAKAGEKIPAALPLDLIPPSFRRQRQGSVPGSGAVVTPGSDKGVELDAAATLISQVTFEDKRKENFEKGQAELDRRRKSLLEIQRKEQEERERKEREEQEKREKIRLEQERRRQEEMERQLQRQREMEQEKEEQRKAQLEQREAARREMERQRQQEWEKQRSQELQQARQKEQEKVLSLKAHNQKLGIDLSQLNEKVKELTTKISETRMNVSSVKTTIDGMRGTRDTQMSEMQALKHKLKDQNNRLLLLSQEKARIESKNKMNQAQDEDNKEALAQAASAKQIALKQMRDRIADLEKEVEAKMEDMENNNTQLTDLKNELSKLVDECETLYNTFDDRRSKVLQIKSKMKKVDPLDANAAWGNSSWDSAPSWNDDSSTAADAAVPAQSGLCRYRALYEFVARNQDEISFQPGDIIMVPHTQNGEPGWLAGEIRGHTGWFPESYVEPIDTPAESAEAIDAAATSARLEGIAEVPENVSDAGSAADPALAAAQVPPAADGQEWYMSMYPYESGEPGDLSFGQGEMMLVVKKDGDWWTGVIGDRTGIFPSNYVQKTDSTAGTATSVPAAAATTHPAVSDISEEVMAAMSKTAAEVQSLPQHEKPATPDFAALNQSTLAEEDADPKGSKGKKPEIATVLAPYKATSTEQLSLNRGQLIMVRKKTDTGWWEGELQAKGKKRQVGWFPASYVKLVQKKSGQDTPPATTVTSAAASPSPSPTPMCRDGGAGLEKVIALYQYVAQNEDELSFEKDDTITILAKEEAAWWRGELNGVSGLFPSNYVAPLSMNLLSGVERKRQDSIAELIGTEQAYIDDMSIVHEVFENPLMQRGILSKEQLQKVFVNWKEIIVCNVMFLRALRVRRDMSSGGVIRMIGDILCENLPKMKVYVRFCSCQLTAASTLQDLQENSEDFREVSRLCQRDPRTKGLPLSSFLIKPMQRITKYPLLIKKILHYTSIDHPDHSYVQEALSKAEELCNQVNEGVREKENSDRLEWLQRNVQCDGLNEQIDFNSLTNSLGPRKFLHHGVLIKAKSGKELMGFLLTDFLMLAKPSKSLTGKQFSFEKNMSVSFKLYKKPLILSDIQVADNSGKISPTEPPVDATERRELKLELIDAGTNLVLLAPSTTERNLWFKKLDLAKRQFMEHEQSHLRRQQSKQAQFGAVGRILAVVMNGLNLNSSGVRQLPPKGTLLISVLHGDEMALVRPSGKCEAFCKVTMGSQEHRTAVANGPAPQWNASMQFLVKDLQEDRLCITVFDRGHFTPDEFLGRTEVRVSEILKSSSETPGPISKRLILHEVETGEVEVKLDLRLFSKEQ</sequence>
<feature type="domain" description="EH" evidence="12">
    <location>
        <begin position="315"/>
        <end position="404"/>
    </location>
</feature>
<dbReference type="CDD" id="cd00052">
    <property type="entry name" value="EH"/>
    <property type="match status" value="2"/>
</dbReference>
<feature type="compositionally biased region" description="Basic and acidic residues" evidence="7">
    <location>
        <begin position="499"/>
        <end position="543"/>
    </location>
</feature>
<evidence type="ECO:0000259" key="10">
    <source>
        <dbReference type="PROSITE" id="PS50004"/>
    </source>
</evidence>
<dbReference type="SMART" id="SM00027">
    <property type="entry name" value="EH"/>
    <property type="match status" value="2"/>
</dbReference>
<dbReference type="SUPFAM" id="SSF49562">
    <property type="entry name" value="C2 domain (Calcium/lipid-binding domain, CaLB)"/>
    <property type="match status" value="1"/>
</dbReference>
<evidence type="ECO:0000313" key="14">
    <source>
        <dbReference type="Proteomes" id="UP000515158"/>
    </source>
</evidence>
<accession>A0A6P8Z2L2</accession>
<dbReference type="PROSITE" id="PS50010">
    <property type="entry name" value="DH_2"/>
    <property type="match status" value="1"/>
</dbReference>
<evidence type="ECO:0000256" key="4">
    <source>
        <dbReference type="ARBA" id="ARBA00022583"/>
    </source>
</evidence>
<evidence type="ECO:0000256" key="6">
    <source>
        <dbReference type="PROSITE-ProRule" id="PRU00192"/>
    </source>
</evidence>
<evidence type="ECO:0000259" key="12">
    <source>
        <dbReference type="PROSITE" id="PS50031"/>
    </source>
</evidence>
<feature type="domain" description="EF-hand" evidence="13">
    <location>
        <begin position="49"/>
        <end position="84"/>
    </location>
</feature>
<reference evidence="15" key="1">
    <citation type="submission" date="2025-08" db="UniProtKB">
        <authorList>
            <consortium name="RefSeq"/>
        </authorList>
    </citation>
    <scope>IDENTIFICATION</scope>
    <source>
        <tissue evidence="15">Total insect</tissue>
    </source>
</reference>
<dbReference type="InterPro" id="IPR011993">
    <property type="entry name" value="PH-like_dom_sf"/>
</dbReference>
<dbReference type="GO" id="GO:0005509">
    <property type="term" value="F:calcium ion binding"/>
    <property type="evidence" value="ECO:0007669"/>
    <property type="project" value="InterPro"/>
</dbReference>
<feature type="region of interest" description="Disordered" evidence="7">
    <location>
        <begin position="499"/>
        <end position="550"/>
    </location>
</feature>
<keyword evidence="3" id="KW-0963">Cytoplasm</keyword>
<dbReference type="Gene3D" id="2.60.40.150">
    <property type="entry name" value="C2 domain"/>
    <property type="match status" value="1"/>
</dbReference>
<dbReference type="InParanoid" id="A0A6P8Z2L2"/>
<dbReference type="KEGG" id="tpal:117646807"/>
<dbReference type="InterPro" id="IPR011992">
    <property type="entry name" value="EF-hand-dom_pair"/>
</dbReference>
<evidence type="ECO:0000259" key="9">
    <source>
        <dbReference type="PROSITE" id="PS50003"/>
    </source>
</evidence>
<dbReference type="PROSITE" id="PS50031">
    <property type="entry name" value="EH"/>
    <property type="match status" value="2"/>
</dbReference>
<evidence type="ECO:0000259" key="11">
    <source>
        <dbReference type="PROSITE" id="PS50010"/>
    </source>
</evidence>
<dbReference type="CDD" id="cd11839">
    <property type="entry name" value="SH3_Intersectin_4"/>
    <property type="match status" value="1"/>
</dbReference>
<dbReference type="Gene3D" id="2.30.29.30">
    <property type="entry name" value="Pleckstrin-homology domain (PH domain)/Phosphotyrosine-binding domain (PTB)"/>
    <property type="match status" value="1"/>
</dbReference>
<feature type="compositionally biased region" description="Low complexity" evidence="7">
    <location>
        <begin position="1077"/>
        <end position="1090"/>
    </location>
</feature>
<gene>
    <name evidence="15" type="primary">LOC117646807</name>
</gene>
<dbReference type="InterPro" id="IPR002048">
    <property type="entry name" value="EF_hand_dom"/>
</dbReference>
<feature type="domain" description="EF-hand" evidence="13">
    <location>
        <begin position="348"/>
        <end position="383"/>
    </location>
</feature>
<dbReference type="Pfam" id="PF00018">
    <property type="entry name" value="SH3_1"/>
    <property type="match status" value="2"/>
</dbReference>
<evidence type="ECO:0000256" key="3">
    <source>
        <dbReference type="ARBA" id="ARBA00022490"/>
    </source>
</evidence>
<dbReference type="FunCoup" id="A0A6P8Z2L2">
    <property type="interactions" value="1723"/>
</dbReference>
<dbReference type="SMART" id="SM00054">
    <property type="entry name" value="EFh"/>
    <property type="match status" value="2"/>
</dbReference>
<organism evidence="15">
    <name type="scientific">Thrips palmi</name>
    <name type="common">Melon thrips</name>
    <dbReference type="NCBI Taxonomy" id="161013"/>
    <lineage>
        <taxon>Eukaryota</taxon>
        <taxon>Metazoa</taxon>
        <taxon>Ecdysozoa</taxon>
        <taxon>Arthropoda</taxon>
        <taxon>Hexapoda</taxon>
        <taxon>Insecta</taxon>
        <taxon>Pterygota</taxon>
        <taxon>Neoptera</taxon>
        <taxon>Paraneoptera</taxon>
        <taxon>Thysanoptera</taxon>
        <taxon>Terebrantia</taxon>
        <taxon>Thripoidea</taxon>
        <taxon>Thripidae</taxon>
        <taxon>Thrips</taxon>
    </lineage>
</organism>
<evidence type="ECO:0000256" key="5">
    <source>
        <dbReference type="ARBA" id="ARBA00022837"/>
    </source>
</evidence>
<proteinExistence type="predicted"/>
<dbReference type="CDD" id="cd11838">
    <property type="entry name" value="SH3_Intersectin_3"/>
    <property type="match status" value="1"/>
</dbReference>
<dbReference type="Pfam" id="PF14604">
    <property type="entry name" value="SH3_9"/>
    <property type="match status" value="2"/>
</dbReference>
<dbReference type="InterPro" id="IPR035892">
    <property type="entry name" value="C2_domain_sf"/>
</dbReference>
<dbReference type="SUPFAM" id="SSF47473">
    <property type="entry name" value="EF-hand"/>
    <property type="match status" value="2"/>
</dbReference>
<evidence type="ECO:0000256" key="7">
    <source>
        <dbReference type="SAM" id="MobiDB-lite"/>
    </source>
</evidence>
<feature type="domain" description="SH3" evidence="8">
    <location>
        <begin position="877"/>
        <end position="935"/>
    </location>
</feature>
<dbReference type="Proteomes" id="UP000515158">
    <property type="component" value="Unplaced"/>
</dbReference>
<keyword evidence="14" id="KW-1185">Reference proteome</keyword>
<feature type="region of interest" description="Disordered" evidence="7">
    <location>
        <begin position="270"/>
        <end position="290"/>
    </location>
</feature>
<dbReference type="SMART" id="SM00326">
    <property type="entry name" value="SH3"/>
    <property type="match status" value="4"/>
</dbReference>
<feature type="domain" description="SH3" evidence="8">
    <location>
        <begin position="768"/>
        <end position="829"/>
    </location>
</feature>
<dbReference type="SUPFAM" id="SSF50044">
    <property type="entry name" value="SH3-domain"/>
    <property type="match status" value="4"/>
</dbReference>
<feature type="domain" description="DH" evidence="11">
    <location>
        <begin position="1171"/>
        <end position="1356"/>
    </location>
</feature>
<dbReference type="RefSeq" id="XP_034243921.1">
    <property type="nucleotide sequence ID" value="XM_034388030.1"/>
</dbReference>
<dbReference type="Pfam" id="PF12763">
    <property type="entry name" value="EH"/>
    <property type="match status" value="2"/>
</dbReference>
<dbReference type="InterPro" id="IPR018247">
    <property type="entry name" value="EF_Hand_1_Ca_BS"/>
</dbReference>
<dbReference type="PROSITE" id="PS00018">
    <property type="entry name" value="EF_HAND_1"/>
    <property type="match status" value="2"/>
</dbReference>
<evidence type="ECO:0000256" key="2">
    <source>
        <dbReference type="ARBA" id="ARBA00022443"/>
    </source>
</evidence>
<dbReference type="GO" id="GO:0005737">
    <property type="term" value="C:cytoplasm"/>
    <property type="evidence" value="ECO:0007669"/>
    <property type="project" value="UniProtKB-SubCell"/>
</dbReference>
<dbReference type="InterPro" id="IPR001452">
    <property type="entry name" value="SH3_domain"/>
</dbReference>
<dbReference type="SMART" id="SM00325">
    <property type="entry name" value="RhoGEF"/>
    <property type="match status" value="1"/>
</dbReference>
<dbReference type="GO" id="GO:0005085">
    <property type="term" value="F:guanyl-nucleotide exchange factor activity"/>
    <property type="evidence" value="ECO:0007669"/>
    <property type="project" value="InterPro"/>
</dbReference>
<dbReference type="InterPro" id="IPR001849">
    <property type="entry name" value="PH_domain"/>
</dbReference>
<protein>
    <submittedName>
        <fullName evidence="15">Intersectin-1 isoform X1</fullName>
    </submittedName>
</protein>
<dbReference type="InterPro" id="IPR000008">
    <property type="entry name" value="C2_dom"/>
</dbReference>
<dbReference type="InterPro" id="IPR036028">
    <property type="entry name" value="SH3-like_dom_sf"/>
</dbReference>
<dbReference type="CDD" id="cd11836">
    <property type="entry name" value="SH3_Intersectin_1"/>
    <property type="match status" value="1"/>
</dbReference>
<feature type="domain" description="EH" evidence="12">
    <location>
        <begin position="17"/>
        <end position="105"/>
    </location>
</feature>
<evidence type="ECO:0000256" key="1">
    <source>
        <dbReference type="ARBA" id="ARBA00004496"/>
    </source>
</evidence>
<evidence type="ECO:0000259" key="8">
    <source>
        <dbReference type="PROSITE" id="PS50002"/>
    </source>
</evidence>
<dbReference type="FunFam" id="1.10.238.10:FF:000055">
    <property type="entry name" value="Intersectin-1 isoform 1"/>
    <property type="match status" value="1"/>
</dbReference>
<dbReference type="GO" id="GO:0035025">
    <property type="term" value="P:positive regulation of Rho protein signal transduction"/>
    <property type="evidence" value="ECO:0007669"/>
    <property type="project" value="TreeGrafter"/>
</dbReference>
<dbReference type="InterPro" id="IPR000219">
    <property type="entry name" value="DH_dom"/>
</dbReference>
<dbReference type="PROSITE" id="PS50002">
    <property type="entry name" value="SH3"/>
    <property type="match status" value="4"/>
</dbReference>
<evidence type="ECO:0000259" key="13">
    <source>
        <dbReference type="PROSITE" id="PS50222"/>
    </source>
</evidence>
<dbReference type="Gene3D" id="1.20.900.10">
    <property type="entry name" value="Dbl homology (DH) domain"/>
    <property type="match status" value="1"/>
</dbReference>
<dbReference type="InterPro" id="IPR051480">
    <property type="entry name" value="Endocytic_GEF_Adapter"/>
</dbReference>
<dbReference type="Pfam" id="PF16652">
    <property type="entry name" value="PH_13"/>
    <property type="match status" value="1"/>
</dbReference>
<dbReference type="Gene3D" id="1.10.287.1490">
    <property type="match status" value="1"/>
</dbReference>
<dbReference type="PROSITE" id="PS50004">
    <property type="entry name" value="C2"/>
    <property type="match status" value="1"/>
</dbReference>
<feature type="domain" description="SH3" evidence="8">
    <location>
        <begin position="1007"/>
        <end position="1071"/>
    </location>
</feature>
<evidence type="ECO:0000313" key="15">
    <source>
        <dbReference type="RefSeq" id="XP_034243921.1"/>
    </source>
</evidence>
<dbReference type="Pfam" id="PF00168">
    <property type="entry name" value="C2"/>
    <property type="match status" value="1"/>
</dbReference>
<feature type="domain" description="SH3" evidence="8">
    <location>
        <begin position="1103"/>
        <end position="1162"/>
    </location>
</feature>
<name>A0A6P8Z2L2_THRPL</name>
<feature type="domain" description="PH" evidence="9">
    <location>
        <begin position="1395"/>
        <end position="1513"/>
    </location>
</feature>
<feature type="compositionally biased region" description="Polar residues" evidence="7">
    <location>
        <begin position="275"/>
        <end position="290"/>
    </location>
</feature>
<dbReference type="PANTHER" id="PTHR46006:SF6">
    <property type="entry name" value="INTERSECTIN-2 ISOFORM X1"/>
    <property type="match status" value="1"/>
</dbReference>